<dbReference type="OrthoDB" id="9797850at2"/>
<reference evidence="4 5" key="1">
    <citation type="submission" date="2011-05" db="EMBL/GenBank/DDBJ databases">
        <title>Whole genome sequence of Microlunatus phosphovorus NM-1.</title>
        <authorList>
            <person name="Hosoyama A."/>
            <person name="Sasaki K."/>
            <person name="Harada T."/>
            <person name="Igarashi R."/>
            <person name="Kawakoshi A."/>
            <person name="Sasagawa M."/>
            <person name="Fukada J."/>
            <person name="Nakamura S."/>
            <person name="Katano Y."/>
            <person name="Hanada S."/>
            <person name="Kamagata Y."/>
            <person name="Nakamura N."/>
            <person name="Yamazaki S."/>
            <person name="Fujita N."/>
        </authorList>
    </citation>
    <scope>NUCLEOTIDE SEQUENCE [LARGE SCALE GENOMIC DNA]</scope>
    <source>
        <strain evidence="5">ATCC 700054 / DSM 10555 / JCM 9379 / NBRC 101784 / NCIMB 13414 / VKM Ac-1990 / NM-1</strain>
    </source>
</reference>
<dbReference type="KEGG" id="mph:MLP_50610"/>
<protein>
    <submittedName>
        <fullName evidence="4">Putative ABC transporter substrate-binding protein</fullName>
    </submittedName>
</protein>
<comment type="similarity">
    <text evidence="1">Belongs to the bacterial solute-binding protein 8 family.</text>
</comment>
<dbReference type="PANTHER" id="PTHR30535">
    <property type="entry name" value="VITAMIN B12-BINDING PROTEIN"/>
    <property type="match status" value="1"/>
</dbReference>
<dbReference type="Gene3D" id="3.40.50.1980">
    <property type="entry name" value="Nitrogenase molybdenum iron protein domain"/>
    <property type="match status" value="2"/>
</dbReference>
<feature type="region of interest" description="Disordered" evidence="2">
    <location>
        <begin position="50"/>
        <end position="69"/>
    </location>
</feature>
<evidence type="ECO:0000313" key="4">
    <source>
        <dbReference type="EMBL" id="BAK38075.1"/>
    </source>
</evidence>
<dbReference type="AlphaFoldDB" id="F5XH67"/>
<dbReference type="InterPro" id="IPR050902">
    <property type="entry name" value="ABC_Transporter_SBP"/>
</dbReference>
<gene>
    <name evidence="4" type="ordered locus">MLP_50610</name>
</gene>
<dbReference type="PROSITE" id="PS50983">
    <property type="entry name" value="FE_B12_PBP"/>
    <property type="match status" value="1"/>
</dbReference>
<dbReference type="EMBL" id="AP012204">
    <property type="protein sequence ID" value="BAK38075.1"/>
    <property type="molecule type" value="Genomic_DNA"/>
</dbReference>
<evidence type="ECO:0000256" key="2">
    <source>
        <dbReference type="SAM" id="MobiDB-lite"/>
    </source>
</evidence>
<dbReference type="Proteomes" id="UP000007947">
    <property type="component" value="Chromosome"/>
</dbReference>
<dbReference type="Pfam" id="PF01497">
    <property type="entry name" value="Peripla_BP_2"/>
    <property type="match status" value="1"/>
</dbReference>
<organism evidence="4 5">
    <name type="scientific">Microlunatus phosphovorus (strain ATCC 700054 / DSM 10555 / JCM 9379 / NBRC 101784 / NCIMB 13414 / VKM Ac-1990 / NM-1)</name>
    <dbReference type="NCBI Taxonomy" id="1032480"/>
    <lineage>
        <taxon>Bacteria</taxon>
        <taxon>Bacillati</taxon>
        <taxon>Actinomycetota</taxon>
        <taxon>Actinomycetes</taxon>
        <taxon>Propionibacteriales</taxon>
        <taxon>Propionibacteriaceae</taxon>
        <taxon>Microlunatus</taxon>
    </lineage>
</organism>
<dbReference type="RefSeq" id="WP_013865889.1">
    <property type="nucleotide sequence ID" value="NC_015635.1"/>
</dbReference>
<proteinExistence type="inferred from homology"/>
<dbReference type="STRING" id="1032480.MLP_50610"/>
<sequence length="369" mass="38158">MSTTSMSTTSVSAAESAAAARPRAFRPFRRGGPVLVASVLLALTAACGSSTPEAGGSAPSSASSAKPAGGAYPVTISNCDRTLTFDHAPKRVVSLAQPQTDVVVDLGLVDRVVGQAQLGVVDGLAGSAEPEGSENIPVIAKSGVPAKEVTVSQSPDLVLAPTTYEFDGEQGFATMKDLEAADIAPYLAAGGCPERRIHRSVKDTLVDLDSLGQIFGVQDRAKELASDYTGQLDEVADALQGTKPVKVAEVYIWGSDIQSLVGSTENDLVRAAGGVNVFAPGDPQFKGMLFANLSAEVVAATQPEAFVFSAGSEKEADQVRATLRKTFPSTPAVRNDKLIAYSSSASLPGSMTTPAAVRYVAEQLHPDAF</sequence>
<dbReference type="eggNOG" id="COG0614">
    <property type="taxonomic scope" value="Bacteria"/>
</dbReference>
<evidence type="ECO:0000256" key="1">
    <source>
        <dbReference type="ARBA" id="ARBA00008814"/>
    </source>
</evidence>
<dbReference type="HOGENOM" id="CLU_038034_7_4_11"/>
<name>F5XH67_MICPN</name>
<dbReference type="SUPFAM" id="SSF53807">
    <property type="entry name" value="Helical backbone' metal receptor"/>
    <property type="match status" value="1"/>
</dbReference>
<evidence type="ECO:0000259" key="3">
    <source>
        <dbReference type="PROSITE" id="PS50983"/>
    </source>
</evidence>
<keyword evidence="5" id="KW-1185">Reference proteome</keyword>
<accession>F5XH67</accession>
<evidence type="ECO:0000313" key="5">
    <source>
        <dbReference type="Proteomes" id="UP000007947"/>
    </source>
</evidence>
<feature type="domain" description="Fe/B12 periplasmic-binding" evidence="3">
    <location>
        <begin position="91"/>
        <end position="368"/>
    </location>
</feature>
<dbReference type="PANTHER" id="PTHR30535:SF7">
    <property type="entry name" value="IRON(III) DICITRATE-BINDING PROTEIN"/>
    <property type="match status" value="1"/>
</dbReference>
<dbReference type="InterPro" id="IPR002491">
    <property type="entry name" value="ABC_transptr_periplasmic_BD"/>
</dbReference>